<evidence type="ECO:0000313" key="3">
    <source>
        <dbReference type="Proteomes" id="UP001597261"/>
    </source>
</evidence>
<reference evidence="3" key="1">
    <citation type="journal article" date="2019" name="Int. J. Syst. Evol. Microbiol.">
        <title>The Global Catalogue of Microorganisms (GCM) 10K type strain sequencing project: providing services to taxonomists for standard genome sequencing and annotation.</title>
        <authorList>
            <consortium name="The Broad Institute Genomics Platform"/>
            <consortium name="The Broad Institute Genome Sequencing Center for Infectious Disease"/>
            <person name="Wu L."/>
            <person name="Ma J."/>
        </authorList>
    </citation>
    <scope>NUCLEOTIDE SEQUENCE [LARGE SCALE GENOMIC DNA]</scope>
    <source>
        <strain evidence="3">CGMCC 1.12470</strain>
    </source>
</reference>
<dbReference type="Gene3D" id="3.40.50.300">
    <property type="entry name" value="P-loop containing nucleotide triphosphate hydrolases"/>
    <property type="match status" value="1"/>
</dbReference>
<dbReference type="Pfam" id="PF13481">
    <property type="entry name" value="AAA_25"/>
    <property type="match status" value="1"/>
</dbReference>
<organism evidence="2 3">
    <name type="scientific">Streptomyces caeni</name>
    <dbReference type="NCBI Taxonomy" id="2307231"/>
    <lineage>
        <taxon>Bacteria</taxon>
        <taxon>Bacillati</taxon>
        <taxon>Actinomycetota</taxon>
        <taxon>Actinomycetes</taxon>
        <taxon>Kitasatosporales</taxon>
        <taxon>Streptomycetaceae</taxon>
        <taxon>Streptomyces</taxon>
    </lineage>
</organism>
<name>A0ABW4IRI4_9ACTN</name>
<evidence type="ECO:0000313" key="2">
    <source>
        <dbReference type="EMBL" id="MFD1660004.1"/>
    </source>
</evidence>
<dbReference type="EMBL" id="JBHUDX010000048">
    <property type="protein sequence ID" value="MFD1660004.1"/>
    <property type="molecule type" value="Genomic_DNA"/>
</dbReference>
<feature type="region of interest" description="Disordered" evidence="1">
    <location>
        <begin position="13"/>
        <end position="62"/>
    </location>
</feature>
<dbReference type="Proteomes" id="UP001597261">
    <property type="component" value="Unassembled WGS sequence"/>
</dbReference>
<gene>
    <name evidence="2" type="ORF">ACFSL4_17825</name>
</gene>
<comment type="caution">
    <text evidence="2">The sequence shown here is derived from an EMBL/GenBank/DDBJ whole genome shotgun (WGS) entry which is preliminary data.</text>
</comment>
<proteinExistence type="predicted"/>
<evidence type="ECO:0000256" key="1">
    <source>
        <dbReference type="SAM" id="MobiDB-lite"/>
    </source>
</evidence>
<dbReference type="SUPFAM" id="SSF52540">
    <property type="entry name" value="P-loop containing nucleoside triphosphate hydrolases"/>
    <property type="match status" value="1"/>
</dbReference>
<dbReference type="RefSeq" id="WP_381083687.1">
    <property type="nucleotide sequence ID" value="NZ_JBHUDX010000048.1"/>
</dbReference>
<protein>
    <submittedName>
        <fullName evidence="2">AAA family ATPase</fullName>
    </submittedName>
</protein>
<sequence length="430" mass="47423">MIDPTRFCVHPVNGRACDNTEPTHSGGQLGHDFRPPAAQGEPQRPQLAVVPDDPNQEPPRRGLILRPASMIRIRPVRWLWDTTPEGAPPTSHGRIPLYSLAIAAGGPGLGKSQFAIWMTARITRGELPGELYGKPHAVIYAAAEDSWTYTIAPRLVAAGADMDLVFHVAVRDDEHPYARLTLPIDTSLLAQEAERYSVALLVMDPLLSYIDKGINDYRAAEVRAALEPLVAAADRHHFTILGLAHFTKAGAANPLNRLAGSGAFGQLLRSLIAFAKEEDEEGDERFVMSLEKNNLGRLGLPSHEYKIAPVTIETEEGPSYVSRFVLGPETTISVRQVMRDETAVGGVDKSERTEAMEWLEDYMTARDRAGIAEPKEVYSAARVARITDNALREAKRRLRIKSVKQKGVRDGGWFWQMPGFAAPDDQQPEM</sequence>
<keyword evidence="3" id="KW-1185">Reference proteome</keyword>
<accession>A0ABW4IRI4</accession>
<dbReference type="InterPro" id="IPR027417">
    <property type="entry name" value="P-loop_NTPase"/>
</dbReference>